<keyword evidence="1" id="KW-0472">Membrane</keyword>
<reference evidence="2" key="1">
    <citation type="journal article" date="2022" name="Front. Genet.">
        <title>Chromosome-Scale Assembly of the Dendrobium nobile Genome Provides Insights Into the Molecular Mechanism of the Biosynthesis of the Medicinal Active Ingredient of Dendrobium.</title>
        <authorList>
            <person name="Xu Q."/>
            <person name="Niu S.-C."/>
            <person name="Li K.-L."/>
            <person name="Zheng P.-J."/>
            <person name="Zhang X.-J."/>
            <person name="Jia Y."/>
            <person name="Liu Y."/>
            <person name="Niu Y.-X."/>
            <person name="Yu L.-H."/>
            <person name="Chen D.-F."/>
            <person name="Zhang G.-Q."/>
        </authorList>
    </citation>
    <scope>NUCLEOTIDE SEQUENCE</scope>
    <source>
        <tissue evidence="2">Leaf</tissue>
    </source>
</reference>
<keyword evidence="1" id="KW-1133">Transmembrane helix</keyword>
<dbReference type="SMR" id="A0A8T3ALB6"/>
<comment type="caution">
    <text evidence="2">The sequence shown here is derived from an EMBL/GenBank/DDBJ whole genome shotgun (WGS) entry which is preliminary data.</text>
</comment>
<gene>
    <name evidence="2" type="ORF">KFK09_023226</name>
</gene>
<keyword evidence="1" id="KW-0812">Transmembrane</keyword>
<dbReference type="EMBL" id="JAGYWB010000016">
    <property type="protein sequence ID" value="KAI0496900.1"/>
    <property type="molecule type" value="Genomic_DNA"/>
</dbReference>
<organism evidence="2 3">
    <name type="scientific">Dendrobium nobile</name>
    <name type="common">Orchid</name>
    <dbReference type="NCBI Taxonomy" id="94219"/>
    <lineage>
        <taxon>Eukaryota</taxon>
        <taxon>Viridiplantae</taxon>
        <taxon>Streptophyta</taxon>
        <taxon>Embryophyta</taxon>
        <taxon>Tracheophyta</taxon>
        <taxon>Spermatophyta</taxon>
        <taxon>Magnoliopsida</taxon>
        <taxon>Liliopsida</taxon>
        <taxon>Asparagales</taxon>
        <taxon>Orchidaceae</taxon>
        <taxon>Epidendroideae</taxon>
        <taxon>Malaxideae</taxon>
        <taxon>Dendrobiinae</taxon>
        <taxon>Dendrobium</taxon>
    </lineage>
</organism>
<feature type="transmembrane region" description="Helical" evidence="1">
    <location>
        <begin position="12"/>
        <end position="39"/>
    </location>
</feature>
<sequence>MQPMQCHSVVYVIILDVTFLLNLIALIGLFSLLTVNILLSFTTFPKKLSFYFVEIEGPFLIPLGSKYRLLGLLYSHGWLKLRNDMKFVALLGLFSHRGVAAAWMASGTSPKATDAVPPIHCL</sequence>
<evidence type="ECO:0000256" key="1">
    <source>
        <dbReference type="SAM" id="Phobius"/>
    </source>
</evidence>
<name>A0A8T3ALB6_DENNO</name>
<protein>
    <submittedName>
        <fullName evidence="2">Uncharacterized protein</fullName>
    </submittedName>
</protein>
<keyword evidence="3" id="KW-1185">Reference proteome</keyword>
<accession>A0A8T3ALB6</accession>
<evidence type="ECO:0000313" key="3">
    <source>
        <dbReference type="Proteomes" id="UP000829196"/>
    </source>
</evidence>
<evidence type="ECO:0000313" key="2">
    <source>
        <dbReference type="EMBL" id="KAI0496900.1"/>
    </source>
</evidence>
<dbReference type="Proteomes" id="UP000829196">
    <property type="component" value="Unassembled WGS sequence"/>
</dbReference>
<proteinExistence type="predicted"/>
<dbReference type="AlphaFoldDB" id="A0A8T3ALB6"/>